<proteinExistence type="predicted"/>
<protein>
    <recommendedName>
        <fullName evidence="2">DUF6286 domain-containing protein</fullName>
    </recommendedName>
</protein>
<dbReference type="RefSeq" id="WP_120700385.1">
    <property type="nucleotide sequence ID" value="NZ_RBDX01000042.1"/>
</dbReference>
<dbReference type="AlphaFoldDB" id="A0A3A9VT41"/>
<dbReference type="Pfam" id="PF19803">
    <property type="entry name" value="DUF6286"/>
    <property type="match status" value="1"/>
</dbReference>
<keyword evidence="1" id="KW-1133">Transmembrane helix</keyword>
<evidence type="ECO:0000256" key="1">
    <source>
        <dbReference type="SAM" id="Phobius"/>
    </source>
</evidence>
<comment type="caution">
    <text evidence="3">The sequence shown here is derived from an EMBL/GenBank/DDBJ whole genome shotgun (WGS) entry which is preliminary data.</text>
</comment>
<feature type="transmembrane region" description="Helical" evidence="1">
    <location>
        <begin position="66"/>
        <end position="87"/>
    </location>
</feature>
<evidence type="ECO:0000313" key="5">
    <source>
        <dbReference type="Proteomes" id="UP000268652"/>
    </source>
</evidence>
<dbReference type="OrthoDB" id="4350534at2"/>
<evidence type="ECO:0000313" key="4">
    <source>
        <dbReference type="EMBL" id="RKN14150.1"/>
    </source>
</evidence>
<dbReference type="Proteomes" id="UP000275024">
    <property type="component" value="Unassembled WGS sequence"/>
</dbReference>
<feature type="domain" description="DUF6286" evidence="2">
    <location>
        <begin position="76"/>
        <end position="180"/>
    </location>
</feature>
<evidence type="ECO:0000313" key="3">
    <source>
        <dbReference type="EMBL" id="RKN03910.1"/>
    </source>
</evidence>
<keyword evidence="1" id="KW-0812">Transmembrane</keyword>
<gene>
    <name evidence="4" type="ORF">D7318_29935</name>
    <name evidence="3" type="ORF">D7319_30150</name>
</gene>
<organism evidence="3 6">
    <name type="scientific">Streptomyces radicis</name>
    <dbReference type="NCBI Taxonomy" id="1750517"/>
    <lineage>
        <taxon>Bacteria</taxon>
        <taxon>Bacillati</taxon>
        <taxon>Actinomycetota</taxon>
        <taxon>Actinomycetes</taxon>
        <taxon>Kitasatosporales</taxon>
        <taxon>Streptomycetaceae</taxon>
        <taxon>Streptomyces</taxon>
    </lineage>
</organism>
<dbReference type="EMBL" id="RBDX01000042">
    <property type="protein sequence ID" value="RKN03910.1"/>
    <property type="molecule type" value="Genomic_DNA"/>
</dbReference>
<sequence length="185" mass="19928">MSEPAGPAGRFWSVRRAPAALLAVALLIASGMLLYDIVSVRADRPVAAWRRTLADDLATRRLDDGWVVAGAVAAVALGVWLIALAVSPGMRGLLPMRANADGMRSGIERSAAAVVLRDRAMEVSGVRDVRVLVGRRRVRALAEAHFRELDVVKADLDAVLDHGIRELGLARPPALSVHVRRPARR</sequence>
<dbReference type="EMBL" id="RBDY01000041">
    <property type="protein sequence ID" value="RKN14150.1"/>
    <property type="molecule type" value="Genomic_DNA"/>
</dbReference>
<accession>A0A3A9VT41</accession>
<evidence type="ECO:0000313" key="6">
    <source>
        <dbReference type="Proteomes" id="UP000275024"/>
    </source>
</evidence>
<evidence type="ECO:0000259" key="2">
    <source>
        <dbReference type="Pfam" id="PF19803"/>
    </source>
</evidence>
<dbReference type="Proteomes" id="UP000268652">
    <property type="component" value="Unassembled WGS sequence"/>
</dbReference>
<dbReference type="InterPro" id="IPR046253">
    <property type="entry name" value="DUF6286"/>
</dbReference>
<keyword evidence="5" id="KW-1185">Reference proteome</keyword>
<reference evidence="5 6" key="1">
    <citation type="submission" date="2018-09" db="EMBL/GenBank/DDBJ databases">
        <title>Streptomyces sp. nov. DS1-2, an endophytic actinomycete isolated from roots of Dendrobium scabrilingue.</title>
        <authorList>
            <person name="Kuncharoen N."/>
            <person name="Kudo T."/>
            <person name="Ohkuma M."/>
            <person name="Yuki M."/>
            <person name="Tanasupawat S."/>
        </authorList>
    </citation>
    <scope>NUCLEOTIDE SEQUENCE [LARGE SCALE GENOMIC DNA]</scope>
    <source>
        <strain evidence="3 6">AZ1-7</strain>
        <strain evidence="4 5">DS1-2</strain>
    </source>
</reference>
<name>A0A3A9VT41_9ACTN</name>
<keyword evidence="1" id="KW-0472">Membrane</keyword>